<dbReference type="Proteomes" id="UP000240530">
    <property type="component" value="Unassembled WGS sequence"/>
</dbReference>
<name>A0A2T3KR67_PHOLD</name>
<keyword evidence="2" id="KW-1133">Transmembrane helix</keyword>
<keyword evidence="2" id="KW-0812">Transmembrane</keyword>
<evidence type="ECO:0000256" key="1">
    <source>
        <dbReference type="SAM" id="MobiDB-lite"/>
    </source>
</evidence>
<dbReference type="GO" id="GO:0005886">
    <property type="term" value="C:plasma membrane"/>
    <property type="evidence" value="ECO:0007669"/>
    <property type="project" value="TreeGrafter"/>
</dbReference>
<dbReference type="InterPro" id="IPR052894">
    <property type="entry name" value="AsmA-related"/>
</dbReference>
<feature type="domain" description="AsmA" evidence="3">
    <location>
        <begin position="884"/>
        <end position="1223"/>
    </location>
</feature>
<feature type="domain" description="AsmA" evidence="3">
    <location>
        <begin position="378"/>
        <end position="513"/>
    </location>
</feature>
<dbReference type="PANTHER" id="PTHR30441:SF4">
    <property type="entry name" value="PROTEIN ASMA"/>
    <property type="match status" value="1"/>
</dbReference>
<feature type="domain" description="AsmA" evidence="3">
    <location>
        <begin position="33"/>
        <end position="216"/>
    </location>
</feature>
<evidence type="ECO:0000313" key="5">
    <source>
        <dbReference type="Proteomes" id="UP000240530"/>
    </source>
</evidence>
<comment type="caution">
    <text evidence="4">The sequence shown here is derived from an EMBL/GenBank/DDBJ whole genome shotgun (WGS) entry which is preliminary data.</text>
</comment>
<proteinExistence type="predicted"/>
<keyword evidence="2" id="KW-0472">Membrane</keyword>
<dbReference type="GO" id="GO:0090313">
    <property type="term" value="P:regulation of protein targeting to membrane"/>
    <property type="evidence" value="ECO:0007669"/>
    <property type="project" value="TreeGrafter"/>
</dbReference>
<sequence length="1324" mass="144198">MSSSRIPSAPVSSTDSDHAAQPTPQPPKKNKLKKVAKWTSIALLTPIIAATGVLAYGVKIDLTEHRHDINQWLSSTLDRETTIGGDMSLTLSFSPEIELSDVTIANTEAMKWEPMLKSGYIGAKISVLPLLSHTLKIDYLDLKDTSLHLVKDNQGNPNWMFGKDPKAKPKQSTSSTPFKLALSNNIQADKVAVDYLDQQTGQYTNVYLEQLALTKPDKWLLQAKGNAMGNDYDVSLEGDLESLINEQQGKLDATGSFAGAKLNIDADIHPFHSSTPSKANVKLDWVDTAQLESLLDIDLRHAAPMSLTTQITASSKGISLADIALTSPITSAKGFLDISLAQNAKALNHINGKLNIPLIDLRPWLQPQPPVMYGVGYAAAAPQQSPLQKALDQWLVKTETHLDLSIDEIKGLGTPVNNISLKVEGDKGKLHAPMTANIANVPFRGAADIDATQWTSTVDVKLGAKDSQLGEMAGWISGIPHAKGHLENAQLQLTTQGTKLQDWIDNSQLALNIDKAHLDWGAKASFAIDKAVLTSGMEQPFSSDIQGQIMDIPVNITAKAGTLSDIINHRNWSPSLHFASPVIDIKANGEFVKTNWQKGSWLDLTVHSDDAGKLSPWLGTRASMNGKIDFKGKLTNTGDWLTLDIPTMALMQSQGKVDFKWKQNTKTPFLKLNAQFDTLNFNQLGQFVDREKVPTVEQTVPTQGVNLDMPLLSNKVVIADADVKLGVNKMLWANQQIDDTQFSGQLRGGKLAPAPFSARYVGSLYQGDISLDINNNAIQSQLHLGVNKPNIGQILKQFNVTNDLGMTLDSAKLSLSLSGRTVLELMEQAKVEAQLNGGKLRVADTYTGKAFDVALRQGKFITGPDTATHLTISGKAADKPVNIVIDSVSLKQANDGRKSVPVTLTANVGDIALNAESDVSLPINPQKLNLTFKATTPNLDRFNAFTGLELPPYGPVTVAASLSTDKVGYHLRNMLVQVGSSKLQGKGDFLPPMKGQDRPTVSLDLRAPFIQIDDFKVKNWQAWLPKDSKEKTAPAKTTTADKPVPVLSPEGLNKLNANFKLNVGEVRSGKDWLGAGKLDWTLHNGLLSLNPLHIKLPGGNVDIKGSVKAQKELFDIHLEGLVKNFDYGIIARRIDPKTDMHGKISFKFDLNSLANTPDSLMNNANGFIGFAAWPKAFQANLIDLWAVSLADAVLPKFMNKDNSVLNCVAGGFNVKNGNMTQRDLLLDTSRIQVHGAFDASYKNRDFSLYLSPKSKRAQIFSLQTPVEVNGSFKKFHFGVPLSAILETSVRFTTSPVVAPLQWLFEKPIAANGSAECQRIWQGKP</sequence>
<dbReference type="EMBL" id="PYNS01000026">
    <property type="protein sequence ID" value="PSV08777.1"/>
    <property type="molecule type" value="Genomic_DNA"/>
</dbReference>
<gene>
    <name evidence="4" type="ORF">C0W93_17925</name>
</gene>
<dbReference type="InterPro" id="IPR007844">
    <property type="entry name" value="AsmA"/>
</dbReference>
<evidence type="ECO:0000259" key="3">
    <source>
        <dbReference type="Pfam" id="PF05170"/>
    </source>
</evidence>
<protein>
    <submittedName>
        <fullName evidence="4">AsmA protein</fullName>
    </submittedName>
</protein>
<evidence type="ECO:0000313" key="4">
    <source>
        <dbReference type="EMBL" id="PSV08777.1"/>
    </source>
</evidence>
<dbReference type="PANTHER" id="PTHR30441">
    <property type="entry name" value="DUF748 DOMAIN-CONTAINING PROTEIN"/>
    <property type="match status" value="1"/>
</dbReference>
<feature type="transmembrane region" description="Helical" evidence="2">
    <location>
        <begin position="38"/>
        <end position="58"/>
    </location>
</feature>
<evidence type="ECO:0000256" key="2">
    <source>
        <dbReference type="SAM" id="Phobius"/>
    </source>
</evidence>
<organism evidence="4 5">
    <name type="scientific">Photobacterium leiognathi subsp. mandapamensis</name>
    <name type="common">Photobacterium mandapamensis</name>
    <dbReference type="NCBI Taxonomy" id="48408"/>
    <lineage>
        <taxon>Bacteria</taxon>
        <taxon>Pseudomonadati</taxon>
        <taxon>Pseudomonadota</taxon>
        <taxon>Gammaproteobacteria</taxon>
        <taxon>Vibrionales</taxon>
        <taxon>Vibrionaceae</taxon>
        <taxon>Photobacterium</taxon>
    </lineage>
</organism>
<accession>A0A2T3KR67</accession>
<feature type="compositionally biased region" description="Low complexity" evidence="1">
    <location>
        <begin position="1"/>
        <end position="13"/>
    </location>
</feature>
<reference evidence="4 5" key="1">
    <citation type="submission" date="2018-03" db="EMBL/GenBank/DDBJ databases">
        <title>Whole genome sequencing of Histamine producing bacteria.</title>
        <authorList>
            <person name="Butler K."/>
        </authorList>
    </citation>
    <scope>NUCLEOTIDE SEQUENCE [LARGE SCALE GENOMIC DNA]</scope>
    <source>
        <strain evidence="4 5">Res.4.1</strain>
    </source>
</reference>
<dbReference type="Pfam" id="PF05170">
    <property type="entry name" value="AsmA"/>
    <property type="match status" value="3"/>
</dbReference>
<dbReference type="RefSeq" id="WP_107185909.1">
    <property type="nucleotide sequence ID" value="NZ_JAWQGC010000001.1"/>
</dbReference>
<feature type="region of interest" description="Disordered" evidence="1">
    <location>
        <begin position="1"/>
        <end position="31"/>
    </location>
</feature>